<keyword evidence="2" id="KW-1185">Reference proteome</keyword>
<comment type="caution">
    <text evidence="1">The sequence shown here is derived from an EMBL/GenBank/DDBJ whole genome shotgun (WGS) entry which is preliminary data.</text>
</comment>
<gene>
    <name evidence="1" type="ORF">HNR19_001740</name>
</gene>
<organism evidence="1 2">
    <name type="scientific">Nocardioides thalensis</name>
    <dbReference type="NCBI Taxonomy" id="1914755"/>
    <lineage>
        <taxon>Bacteria</taxon>
        <taxon>Bacillati</taxon>
        <taxon>Actinomycetota</taxon>
        <taxon>Actinomycetes</taxon>
        <taxon>Propionibacteriales</taxon>
        <taxon>Nocardioidaceae</taxon>
        <taxon>Nocardioides</taxon>
    </lineage>
</organism>
<reference evidence="1 2" key="1">
    <citation type="submission" date="2020-07" db="EMBL/GenBank/DDBJ databases">
        <title>Sequencing the genomes of 1000 actinobacteria strains.</title>
        <authorList>
            <person name="Klenk H.-P."/>
        </authorList>
    </citation>
    <scope>NUCLEOTIDE SEQUENCE [LARGE SCALE GENOMIC DNA]</scope>
    <source>
        <strain evidence="1 2">DSM 103833</strain>
    </source>
</reference>
<evidence type="ECO:0000313" key="1">
    <source>
        <dbReference type="EMBL" id="NYJ01042.1"/>
    </source>
</evidence>
<protein>
    <submittedName>
        <fullName evidence="1">Uncharacterized protein</fullName>
    </submittedName>
</protein>
<dbReference type="EMBL" id="JACCFP010000001">
    <property type="protein sequence ID" value="NYJ01042.1"/>
    <property type="molecule type" value="Genomic_DNA"/>
</dbReference>
<dbReference type="Proteomes" id="UP000530424">
    <property type="component" value="Unassembled WGS sequence"/>
</dbReference>
<name>A0A853C2X9_9ACTN</name>
<evidence type="ECO:0000313" key="2">
    <source>
        <dbReference type="Proteomes" id="UP000530424"/>
    </source>
</evidence>
<proteinExistence type="predicted"/>
<dbReference type="AlphaFoldDB" id="A0A853C2X9"/>
<accession>A0A853C2X9</accession>
<dbReference type="RefSeq" id="WP_179667565.1">
    <property type="nucleotide sequence ID" value="NZ_JACCFP010000001.1"/>
</dbReference>
<sequence length="325" mass="33215">MSHHDTWAADPGIGWRILLTADLPHRPRPDDVADLLAALYRDQGWGAAPAVTVGGSPDGLRTDLAEARPAPVLVGTAGTSLVISAHHGAADGLGLLRVLEALGPSPVSSDVRRPGARPPGGGRIASVARRLVEVAATPPARLRPASPAGGSGDVMAEATVTGGRRTTEIVVAATAAAVEHERSLGRSGRHVAIAVGVGSPHAPGAPIADRSGLLRVRDAERLDAAAIREAVRSAPLEAAPTRGMSVGLRLLAPRLGSTLLVSHLGVVDAPAVERLAFHPVTAGGSGISLGAVTHRDVTTFTLRARAAVWDADGLERLLEAVVSRL</sequence>